<dbReference type="InterPro" id="IPR008271">
    <property type="entry name" value="Ser/Thr_kinase_AS"/>
</dbReference>
<keyword evidence="4" id="KW-0418">Kinase</keyword>
<dbReference type="Gene3D" id="1.20.5.900">
    <property type="entry name" value="transmembrane domain of human cd4"/>
    <property type="match status" value="1"/>
</dbReference>
<dbReference type="PROSITE" id="PS00107">
    <property type="entry name" value="PROTEIN_KINASE_ATP"/>
    <property type="match status" value="1"/>
</dbReference>
<keyword evidence="3 6" id="KW-0547">Nucleotide-binding</keyword>
<gene>
    <name evidence="10" type="ORF">GUITHDRAFT_66208</name>
</gene>
<name>L1JT20_GUITC</name>
<dbReference type="SMART" id="SM00220">
    <property type="entry name" value="S_TKc"/>
    <property type="match status" value="1"/>
</dbReference>
<dbReference type="Gene3D" id="1.10.510.10">
    <property type="entry name" value="Transferase(Phosphotransferase) domain 1"/>
    <property type="match status" value="1"/>
</dbReference>
<dbReference type="GeneID" id="17307745"/>
<dbReference type="CDD" id="cd13999">
    <property type="entry name" value="STKc_MAP3K-like"/>
    <property type="match status" value="1"/>
</dbReference>
<evidence type="ECO:0000256" key="8">
    <source>
        <dbReference type="SAM" id="Phobius"/>
    </source>
</evidence>
<feature type="transmembrane region" description="Helical" evidence="8">
    <location>
        <begin position="28"/>
        <end position="51"/>
    </location>
</feature>
<dbReference type="PIRSF" id="PIRSF000654">
    <property type="entry name" value="Integrin-linked_kinase"/>
    <property type="match status" value="1"/>
</dbReference>
<evidence type="ECO:0000256" key="7">
    <source>
        <dbReference type="RuleBase" id="RU000304"/>
    </source>
</evidence>
<dbReference type="PaxDb" id="55529-EKX51315"/>
<dbReference type="PROSITE" id="PS50011">
    <property type="entry name" value="PROTEIN_KINASE_DOM"/>
    <property type="match status" value="1"/>
</dbReference>
<accession>L1JT20</accession>
<feature type="binding site" evidence="6">
    <location>
        <position position="99"/>
    </location>
    <ligand>
        <name>ATP</name>
        <dbReference type="ChEBI" id="CHEBI:30616"/>
    </ligand>
</feature>
<dbReference type="Pfam" id="PF07714">
    <property type="entry name" value="PK_Tyr_Ser-Thr"/>
    <property type="match status" value="1"/>
</dbReference>
<dbReference type="HOGENOM" id="CLU_000288_7_40_1"/>
<dbReference type="SUPFAM" id="SSF56112">
    <property type="entry name" value="Protein kinase-like (PK-like)"/>
    <property type="match status" value="1"/>
</dbReference>
<dbReference type="KEGG" id="gtt:GUITHDRAFT_66208"/>
<evidence type="ECO:0000256" key="5">
    <source>
        <dbReference type="ARBA" id="ARBA00022840"/>
    </source>
</evidence>
<reference evidence="12" key="2">
    <citation type="submission" date="2012-11" db="EMBL/GenBank/DDBJ databases">
        <authorList>
            <person name="Kuo A."/>
            <person name="Curtis B.A."/>
            <person name="Tanifuji G."/>
            <person name="Burki F."/>
            <person name="Gruber A."/>
            <person name="Irimia M."/>
            <person name="Maruyama S."/>
            <person name="Arias M.C."/>
            <person name="Ball S.G."/>
            <person name="Gile G.H."/>
            <person name="Hirakawa Y."/>
            <person name="Hopkins J.F."/>
            <person name="Rensing S.A."/>
            <person name="Schmutz J."/>
            <person name="Symeonidi A."/>
            <person name="Elias M."/>
            <person name="Eveleigh R.J."/>
            <person name="Herman E.K."/>
            <person name="Klute M.J."/>
            <person name="Nakayama T."/>
            <person name="Obornik M."/>
            <person name="Reyes-Prieto A."/>
            <person name="Armbrust E.V."/>
            <person name="Aves S.J."/>
            <person name="Beiko R.G."/>
            <person name="Coutinho P."/>
            <person name="Dacks J.B."/>
            <person name="Durnford D.G."/>
            <person name="Fast N.M."/>
            <person name="Green B.R."/>
            <person name="Grisdale C."/>
            <person name="Hempe F."/>
            <person name="Henrissat B."/>
            <person name="Hoppner M.P."/>
            <person name="Ishida K.-I."/>
            <person name="Kim E."/>
            <person name="Koreny L."/>
            <person name="Kroth P.G."/>
            <person name="Liu Y."/>
            <person name="Malik S.-B."/>
            <person name="Maier U.G."/>
            <person name="McRose D."/>
            <person name="Mock T."/>
            <person name="Neilson J.A."/>
            <person name="Onodera N.T."/>
            <person name="Poole A.M."/>
            <person name="Pritham E.J."/>
            <person name="Richards T.A."/>
            <person name="Rocap G."/>
            <person name="Roy S.W."/>
            <person name="Sarai C."/>
            <person name="Schaack S."/>
            <person name="Shirato S."/>
            <person name="Slamovits C.H."/>
            <person name="Spencer D.F."/>
            <person name="Suzuki S."/>
            <person name="Worden A.Z."/>
            <person name="Zauner S."/>
            <person name="Barry K."/>
            <person name="Bell C."/>
            <person name="Bharti A.K."/>
            <person name="Crow J.A."/>
            <person name="Grimwood J."/>
            <person name="Kramer R."/>
            <person name="Lindquist E."/>
            <person name="Lucas S."/>
            <person name="Salamov A."/>
            <person name="McFadden G.I."/>
            <person name="Lane C.E."/>
            <person name="Keeling P.J."/>
            <person name="Gray M.W."/>
            <person name="Grigoriev I.V."/>
            <person name="Archibald J.M."/>
        </authorList>
    </citation>
    <scope>NUCLEOTIDE SEQUENCE</scope>
    <source>
        <strain evidence="12">CCMP2712</strain>
    </source>
</reference>
<reference evidence="11" key="3">
    <citation type="submission" date="2015-06" db="UniProtKB">
        <authorList>
            <consortium name="EnsemblProtists"/>
        </authorList>
    </citation>
    <scope>IDENTIFICATION</scope>
</reference>
<dbReference type="InterPro" id="IPR051681">
    <property type="entry name" value="Ser/Thr_Kinases-Pseudokinases"/>
</dbReference>
<dbReference type="GO" id="GO:0004674">
    <property type="term" value="F:protein serine/threonine kinase activity"/>
    <property type="evidence" value="ECO:0007669"/>
    <property type="project" value="UniProtKB-KW"/>
</dbReference>
<dbReference type="FunFam" id="3.30.200.20:FF:000180">
    <property type="entry name" value="serine/threonine-protein kinase STY46-like"/>
    <property type="match status" value="1"/>
</dbReference>
<dbReference type="PANTHER" id="PTHR44329">
    <property type="entry name" value="SERINE/THREONINE-PROTEIN KINASE TNNI3K-RELATED"/>
    <property type="match status" value="1"/>
</dbReference>
<dbReference type="Proteomes" id="UP000011087">
    <property type="component" value="Unassembled WGS sequence"/>
</dbReference>
<dbReference type="EnsemblProtists" id="EKX51315">
    <property type="protein sequence ID" value="EKX51315"/>
    <property type="gene ID" value="GUITHDRAFT_66208"/>
</dbReference>
<dbReference type="PROSITE" id="PS00108">
    <property type="entry name" value="PROTEIN_KINASE_ST"/>
    <property type="match status" value="1"/>
</dbReference>
<keyword evidence="12" id="KW-1185">Reference proteome</keyword>
<dbReference type="Gene3D" id="3.30.200.20">
    <property type="entry name" value="Phosphorylase Kinase, domain 1"/>
    <property type="match status" value="1"/>
</dbReference>
<dbReference type="GO" id="GO:0005524">
    <property type="term" value="F:ATP binding"/>
    <property type="evidence" value="ECO:0007669"/>
    <property type="project" value="UniProtKB-UniRule"/>
</dbReference>
<dbReference type="InterPro" id="IPR000719">
    <property type="entry name" value="Prot_kinase_dom"/>
</dbReference>
<dbReference type="PANTHER" id="PTHR44329:SF288">
    <property type="entry name" value="MITOGEN-ACTIVATED PROTEIN KINASE KINASE KINASE 20"/>
    <property type="match status" value="1"/>
</dbReference>
<comment type="similarity">
    <text evidence="7">Belongs to the protein kinase superfamily.</text>
</comment>
<keyword evidence="5 6" id="KW-0067">ATP-binding</keyword>
<evidence type="ECO:0000256" key="2">
    <source>
        <dbReference type="ARBA" id="ARBA00022679"/>
    </source>
</evidence>
<dbReference type="InterPro" id="IPR017441">
    <property type="entry name" value="Protein_kinase_ATP_BS"/>
</dbReference>
<feature type="non-terminal residue" evidence="10">
    <location>
        <position position="333"/>
    </location>
</feature>
<keyword evidence="8" id="KW-1133">Transmembrane helix</keyword>
<evidence type="ECO:0000256" key="1">
    <source>
        <dbReference type="ARBA" id="ARBA00022527"/>
    </source>
</evidence>
<dbReference type="RefSeq" id="XP_005838295.1">
    <property type="nucleotide sequence ID" value="XM_005838238.1"/>
</dbReference>
<evidence type="ECO:0000313" key="11">
    <source>
        <dbReference type="EnsemblProtists" id="EKX51315"/>
    </source>
</evidence>
<evidence type="ECO:0000256" key="6">
    <source>
        <dbReference type="PROSITE-ProRule" id="PRU10141"/>
    </source>
</evidence>
<dbReference type="EMBL" id="JH992976">
    <property type="protein sequence ID" value="EKX51315.1"/>
    <property type="molecule type" value="Genomic_DNA"/>
</dbReference>
<reference evidence="10 12" key="1">
    <citation type="journal article" date="2012" name="Nature">
        <title>Algal genomes reveal evolutionary mosaicism and the fate of nucleomorphs.</title>
        <authorList>
            <consortium name="DOE Joint Genome Institute"/>
            <person name="Curtis B.A."/>
            <person name="Tanifuji G."/>
            <person name="Burki F."/>
            <person name="Gruber A."/>
            <person name="Irimia M."/>
            <person name="Maruyama S."/>
            <person name="Arias M.C."/>
            <person name="Ball S.G."/>
            <person name="Gile G.H."/>
            <person name="Hirakawa Y."/>
            <person name="Hopkins J.F."/>
            <person name="Kuo A."/>
            <person name="Rensing S.A."/>
            <person name="Schmutz J."/>
            <person name="Symeonidi A."/>
            <person name="Elias M."/>
            <person name="Eveleigh R.J."/>
            <person name="Herman E.K."/>
            <person name="Klute M.J."/>
            <person name="Nakayama T."/>
            <person name="Obornik M."/>
            <person name="Reyes-Prieto A."/>
            <person name="Armbrust E.V."/>
            <person name="Aves S.J."/>
            <person name="Beiko R.G."/>
            <person name="Coutinho P."/>
            <person name="Dacks J.B."/>
            <person name="Durnford D.G."/>
            <person name="Fast N.M."/>
            <person name="Green B.R."/>
            <person name="Grisdale C.J."/>
            <person name="Hempel F."/>
            <person name="Henrissat B."/>
            <person name="Hoppner M.P."/>
            <person name="Ishida K."/>
            <person name="Kim E."/>
            <person name="Koreny L."/>
            <person name="Kroth P.G."/>
            <person name="Liu Y."/>
            <person name="Malik S.B."/>
            <person name="Maier U.G."/>
            <person name="McRose D."/>
            <person name="Mock T."/>
            <person name="Neilson J.A."/>
            <person name="Onodera N.T."/>
            <person name="Poole A.M."/>
            <person name="Pritham E.J."/>
            <person name="Richards T.A."/>
            <person name="Rocap G."/>
            <person name="Roy S.W."/>
            <person name="Sarai C."/>
            <person name="Schaack S."/>
            <person name="Shirato S."/>
            <person name="Slamovits C.H."/>
            <person name="Spencer D.F."/>
            <person name="Suzuki S."/>
            <person name="Worden A.Z."/>
            <person name="Zauner S."/>
            <person name="Barry K."/>
            <person name="Bell C."/>
            <person name="Bharti A.K."/>
            <person name="Crow J.A."/>
            <person name="Grimwood J."/>
            <person name="Kramer R."/>
            <person name="Lindquist E."/>
            <person name="Lucas S."/>
            <person name="Salamov A."/>
            <person name="McFadden G.I."/>
            <person name="Lane C.E."/>
            <person name="Keeling P.J."/>
            <person name="Gray M.W."/>
            <person name="Grigoriev I.V."/>
            <person name="Archibald J.M."/>
        </authorList>
    </citation>
    <scope>NUCLEOTIDE SEQUENCE</scope>
    <source>
        <strain evidence="10 12">CCMP2712</strain>
    </source>
</reference>
<keyword evidence="8" id="KW-0472">Membrane</keyword>
<proteinExistence type="inferred from homology"/>
<evidence type="ECO:0000256" key="3">
    <source>
        <dbReference type="ARBA" id="ARBA00022741"/>
    </source>
</evidence>
<dbReference type="InterPro" id="IPR001245">
    <property type="entry name" value="Ser-Thr/Tyr_kinase_cat_dom"/>
</dbReference>
<evidence type="ECO:0000313" key="12">
    <source>
        <dbReference type="Proteomes" id="UP000011087"/>
    </source>
</evidence>
<dbReference type="InterPro" id="IPR011009">
    <property type="entry name" value="Kinase-like_dom_sf"/>
</dbReference>
<evidence type="ECO:0000313" key="10">
    <source>
        <dbReference type="EMBL" id="EKX51315.1"/>
    </source>
</evidence>
<keyword evidence="2" id="KW-0808">Transferase</keyword>
<keyword evidence="1 7" id="KW-0723">Serine/threonine-protein kinase</keyword>
<evidence type="ECO:0000259" key="9">
    <source>
        <dbReference type="PROSITE" id="PS50011"/>
    </source>
</evidence>
<dbReference type="eggNOG" id="KOG0192">
    <property type="taxonomic scope" value="Eukaryota"/>
</dbReference>
<dbReference type="OrthoDB" id="5581784at2759"/>
<evidence type="ECO:0000256" key="4">
    <source>
        <dbReference type="ARBA" id="ARBA00022777"/>
    </source>
</evidence>
<organism evidence="10">
    <name type="scientific">Guillardia theta (strain CCMP2712)</name>
    <name type="common">Cryptophyte</name>
    <dbReference type="NCBI Taxonomy" id="905079"/>
    <lineage>
        <taxon>Eukaryota</taxon>
        <taxon>Cryptophyceae</taxon>
        <taxon>Pyrenomonadales</taxon>
        <taxon>Geminigeraceae</taxon>
        <taxon>Guillardia</taxon>
    </lineage>
</organism>
<dbReference type="STRING" id="905079.L1JT20"/>
<sequence>MDPNSFSSPCPCTDPPQISYSFWSQKNILAISVGGFACVLLLLGLWIFLYVKQRQQRADAIWEIRRDELHIAEPPDVLGYGAFGLVVKANYRGTSVAVKRVLPASSKGKRDSAFDDFIEEMRTLSKLRHPCIVTLMGAVVAKEQEPLLVMELMVFGSLYDLIHNETARLEGELVVPILNDVAQGVKFLHAATPFILHGDLKAQNILVDSSFRGKVSDFGLSHKVQAKSWTLGWTTQVQGVGTPFWMAPELLNGEKNTIKTDTFAFGILLWEVYSRQEPYDGEDLQTVLKEVADLTLAEPKRPKIPPNIPKHAVTLMEDCWHNDPATRPTFNEI</sequence>
<feature type="domain" description="Protein kinase" evidence="9">
    <location>
        <begin position="72"/>
        <end position="333"/>
    </location>
</feature>
<protein>
    <recommendedName>
        <fullName evidence="9">Protein kinase domain-containing protein</fullName>
    </recommendedName>
</protein>
<dbReference type="OMA" id="KNIMQLV"/>
<dbReference type="AlphaFoldDB" id="L1JT20"/>
<keyword evidence="8" id="KW-0812">Transmembrane</keyword>